<dbReference type="Pfam" id="PF13302">
    <property type="entry name" value="Acetyltransf_3"/>
    <property type="match status" value="1"/>
</dbReference>
<accession>A0ABS9GXJ7</accession>
<organism evidence="2 3">
    <name type="scientific">Pseudalkalibacillus berkeleyi</name>
    <dbReference type="NCBI Taxonomy" id="1069813"/>
    <lineage>
        <taxon>Bacteria</taxon>
        <taxon>Bacillati</taxon>
        <taxon>Bacillota</taxon>
        <taxon>Bacilli</taxon>
        <taxon>Bacillales</taxon>
        <taxon>Fictibacillaceae</taxon>
        <taxon>Pseudalkalibacillus</taxon>
    </lineage>
</organism>
<gene>
    <name evidence="2" type="ORF">L2716_01115</name>
</gene>
<feature type="domain" description="N-acetyltransferase" evidence="1">
    <location>
        <begin position="13"/>
        <end position="177"/>
    </location>
</feature>
<dbReference type="InterPro" id="IPR000182">
    <property type="entry name" value="GNAT_dom"/>
</dbReference>
<dbReference type="PANTHER" id="PTHR43415">
    <property type="entry name" value="SPERMIDINE N(1)-ACETYLTRANSFERASE"/>
    <property type="match status" value="1"/>
</dbReference>
<sequence length="182" mass="21221">MEKVIKFLKGERIYLRPVTKDDLDWLYYHTMNDQEGRRLTGTQAVYSQQGIQNWFDRNSTDDSRMDLIICLQEGNQRIGDIAMMDIDHLNRNAIVRIAIFEGDKLGKGYGTEAMSLLLEYGFEVLNLHRVGLDVFAFNTRGIKSYEKLGFQQEGVIRDQLYYDGEYHDSILMGVMKDEFLKN</sequence>
<reference evidence="2 3" key="1">
    <citation type="submission" date="2022-01" db="EMBL/GenBank/DDBJ databases">
        <title>Alkalihalobacillus sp. EGI L200015, a novel bacterium isolated from a salt lake sediment.</title>
        <authorList>
            <person name="Gao L."/>
            <person name="Fang B.-Z."/>
            <person name="Li W.-J."/>
        </authorList>
    </citation>
    <scope>NUCLEOTIDE SEQUENCE [LARGE SCALE GENOMIC DNA]</scope>
    <source>
        <strain evidence="2 3">KCTC 12718</strain>
    </source>
</reference>
<proteinExistence type="predicted"/>
<dbReference type="Gene3D" id="3.40.630.30">
    <property type="match status" value="1"/>
</dbReference>
<comment type="caution">
    <text evidence="2">The sequence shown here is derived from an EMBL/GenBank/DDBJ whole genome shotgun (WGS) entry which is preliminary data.</text>
</comment>
<evidence type="ECO:0000313" key="2">
    <source>
        <dbReference type="EMBL" id="MCF6136308.1"/>
    </source>
</evidence>
<evidence type="ECO:0000259" key="1">
    <source>
        <dbReference type="PROSITE" id="PS51186"/>
    </source>
</evidence>
<name>A0ABS9GXJ7_9BACL</name>
<dbReference type="Proteomes" id="UP001649381">
    <property type="component" value="Unassembled WGS sequence"/>
</dbReference>
<dbReference type="InterPro" id="IPR016181">
    <property type="entry name" value="Acyl_CoA_acyltransferase"/>
</dbReference>
<dbReference type="SUPFAM" id="SSF55729">
    <property type="entry name" value="Acyl-CoA N-acyltransferases (Nat)"/>
    <property type="match status" value="1"/>
</dbReference>
<evidence type="ECO:0000313" key="3">
    <source>
        <dbReference type="Proteomes" id="UP001649381"/>
    </source>
</evidence>
<dbReference type="PROSITE" id="PS51186">
    <property type="entry name" value="GNAT"/>
    <property type="match status" value="1"/>
</dbReference>
<dbReference type="RefSeq" id="WP_236330773.1">
    <property type="nucleotide sequence ID" value="NZ_JAKIJS010000001.1"/>
</dbReference>
<keyword evidence="3" id="KW-1185">Reference proteome</keyword>
<dbReference type="PANTHER" id="PTHR43415:SF3">
    <property type="entry name" value="GNAT-FAMILY ACETYLTRANSFERASE"/>
    <property type="match status" value="1"/>
</dbReference>
<protein>
    <submittedName>
        <fullName evidence="2">GNAT family N-acetyltransferase</fullName>
    </submittedName>
</protein>
<dbReference type="EMBL" id="JAKIJS010000001">
    <property type="protein sequence ID" value="MCF6136308.1"/>
    <property type="molecule type" value="Genomic_DNA"/>
</dbReference>